<gene>
    <name evidence="1" type="ORF">GOBAR_AA15274</name>
</gene>
<protein>
    <recommendedName>
        <fullName evidence="3">SWIM-type domain-containing protein</fullName>
    </recommendedName>
</protein>
<dbReference type="AlphaFoldDB" id="A0A2P5XQ21"/>
<name>A0A2P5XQ21_GOSBA</name>
<evidence type="ECO:0000313" key="2">
    <source>
        <dbReference type="Proteomes" id="UP000239757"/>
    </source>
</evidence>
<dbReference type="OrthoDB" id="1747431at2759"/>
<accession>A0A2P5XQ21</accession>
<reference evidence="1 2" key="1">
    <citation type="submission" date="2015-01" db="EMBL/GenBank/DDBJ databases">
        <title>Genome of allotetraploid Gossypium barbadense reveals genomic plasticity and fiber elongation in cotton evolution.</title>
        <authorList>
            <person name="Chen X."/>
            <person name="Liu X."/>
            <person name="Zhao B."/>
            <person name="Zheng H."/>
            <person name="Hu Y."/>
            <person name="Lu G."/>
            <person name="Yang C."/>
            <person name="Chen J."/>
            <person name="Shan C."/>
            <person name="Zhang L."/>
            <person name="Zhou Y."/>
            <person name="Wang L."/>
            <person name="Guo W."/>
            <person name="Bai Y."/>
            <person name="Ruan J."/>
            <person name="Shangguan X."/>
            <person name="Mao Y."/>
            <person name="Jiang J."/>
            <person name="Zhu Y."/>
            <person name="Lei J."/>
            <person name="Kang H."/>
            <person name="Chen S."/>
            <person name="He X."/>
            <person name="Wang R."/>
            <person name="Wang Y."/>
            <person name="Chen J."/>
            <person name="Wang L."/>
            <person name="Yu S."/>
            <person name="Wang B."/>
            <person name="Wei J."/>
            <person name="Song S."/>
            <person name="Lu X."/>
            <person name="Gao Z."/>
            <person name="Gu W."/>
            <person name="Deng X."/>
            <person name="Ma D."/>
            <person name="Wang S."/>
            <person name="Liang W."/>
            <person name="Fang L."/>
            <person name="Cai C."/>
            <person name="Zhu X."/>
            <person name="Zhou B."/>
            <person name="Zhang Y."/>
            <person name="Chen Z."/>
            <person name="Xu S."/>
            <person name="Zhu R."/>
            <person name="Wang S."/>
            <person name="Zhang T."/>
            <person name="Zhao G."/>
        </authorList>
    </citation>
    <scope>NUCLEOTIDE SEQUENCE [LARGE SCALE GENOMIC DNA]</scope>
    <source>
        <strain evidence="2">cv. Xinhai21</strain>
        <tissue evidence="1">Leaf</tissue>
    </source>
</reference>
<dbReference type="EMBL" id="KZ664467">
    <property type="protein sequence ID" value="PPS05394.1"/>
    <property type="molecule type" value="Genomic_DNA"/>
</dbReference>
<evidence type="ECO:0000313" key="1">
    <source>
        <dbReference type="EMBL" id="PPS05394.1"/>
    </source>
</evidence>
<sequence>MEAGYMYVEEVRKVMEVKARRVRSMNAKLYFQNLEIFRVQEYINRRTGVLDRSYIVNLRNSQHECGSFQTLRYPCAHVHVECALANLNVEQYIDKVYMLECTLRIWVNEFPICRMS</sequence>
<organism evidence="1 2">
    <name type="scientific">Gossypium barbadense</name>
    <name type="common">Sea Island cotton</name>
    <name type="synonym">Hibiscus barbadensis</name>
    <dbReference type="NCBI Taxonomy" id="3634"/>
    <lineage>
        <taxon>Eukaryota</taxon>
        <taxon>Viridiplantae</taxon>
        <taxon>Streptophyta</taxon>
        <taxon>Embryophyta</taxon>
        <taxon>Tracheophyta</taxon>
        <taxon>Spermatophyta</taxon>
        <taxon>Magnoliopsida</taxon>
        <taxon>eudicotyledons</taxon>
        <taxon>Gunneridae</taxon>
        <taxon>Pentapetalae</taxon>
        <taxon>rosids</taxon>
        <taxon>malvids</taxon>
        <taxon>Malvales</taxon>
        <taxon>Malvaceae</taxon>
        <taxon>Malvoideae</taxon>
        <taxon>Gossypium</taxon>
    </lineage>
</organism>
<evidence type="ECO:0008006" key="3">
    <source>
        <dbReference type="Google" id="ProtNLM"/>
    </source>
</evidence>
<dbReference type="Proteomes" id="UP000239757">
    <property type="component" value="Unassembled WGS sequence"/>
</dbReference>
<proteinExistence type="predicted"/>